<keyword evidence="3" id="KW-1185">Reference proteome</keyword>
<dbReference type="AlphaFoldDB" id="A0A1N6E576"/>
<organism evidence="2 3">
    <name type="scientific">Chitinophaga niabensis</name>
    <dbReference type="NCBI Taxonomy" id="536979"/>
    <lineage>
        <taxon>Bacteria</taxon>
        <taxon>Pseudomonadati</taxon>
        <taxon>Bacteroidota</taxon>
        <taxon>Chitinophagia</taxon>
        <taxon>Chitinophagales</taxon>
        <taxon>Chitinophagaceae</taxon>
        <taxon>Chitinophaga</taxon>
    </lineage>
</organism>
<dbReference type="EMBL" id="FSRA01000001">
    <property type="protein sequence ID" value="SIN78190.1"/>
    <property type="molecule type" value="Genomic_DNA"/>
</dbReference>
<name>A0A1N6E576_9BACT</name>
<dbReference type="Pfam" id="PF13595">
    <property type="entry name" value="DUF4138"/>
    <property type="match status" value="1"/>
</dbReference>
<proteinExistence type="predicted"/>
<feature type="chain" id="PRO_5012297364" evidence="1">
    <location>
        <begin position="24"/>
        <end position="281"/>
    </location>
</feature>
<dbReference type="NCBIfam" id="TIGR03780">
    <property type="entry name" value="Bac_Flav_CT_N"/>
    <property type="match status" value="1"/>
</dbReference>
<evidence type="ECO:0000313" key="2">
    <source>
        <dbReference type="EMBL" id="SIN78190.1"/>
    </source>
</evidence>
<dbReference type="STRING" id="536979.SAMN04488055_1313"/>
<protein>
    <submittedName>
        <fullName evidence="2">Bacteroides conjugative transposon TraN protein</fullName>
    </submittedName>
</protein>
<reference evidence="2 3" key="1">
    <citation type="submission" date="2016-11" db="EMBL/GenBank/DDBJ databases">
        <authorList>
            <person name="Jaros S."/>
            <person name="Januszkiewicz K."/>
            <person name="Wedrychowicz H."/>
        </authorList>
    </citation>
    <scope>NUCLEOTIDE SEQUENCE [LARGE SCALE GENOMIC DNA]</scope>
    <source>
        <strain evidence="2 3">DSM 24787</strain>
    </source>
</reference>
<keyword evidence="1" id="KW-0732">Signal</keyword>
<evidence type="ECO:0000256" key="1">
    <source>
        <dbReference type="SAM" id="SignalP"/>
    </source>
</evidence>
<gene>
    <name evidence="2" type="ORF">SAMN04488055_1313</name>
</gene>
<accession>A0A1N6E576</accession>
<dbReference type="InterPro" id="IPR022298">
    <property type="entry name" value="Conjug_transposon_TraN"/>
</dbReference>
<dbReference type="Proteomes" id="UP000185003">
    <property type="component" value="Unassembled WGS sequence"/>
</dbReference>
<sequence>MKRKCVKRMVWIFMLFFTVSAGAQDAVKLKSVAAPISIAVGRYKATNLIFPFGIKSAYWVNKDLSVLQIDGLENVLMVNARNDSLKETNLTVATNDGSLYSFNVSYTTNPNVLNLKVNESGSTAQASGLLSPDDLNEVRINSLAERLATKKAVIGNIRDRNFDIAMELTGIYVDGDVLYFQLALMNNSNLRYTVDQLRFFIRDQKKSKRTSSQEVQVIPLFVFGNRKMIEPQSSQVLVYAIEKFTIPLNQSLNVQLLEKNGGRNVSIKIGNRSIIKAKPVN</sequence>
<evidence type="ECO:0000313" key="3">
    <source>
        <dbReference type="Proteomes" id="UP000185003"/>
    </source>
</evidence>
<feature type="signal peptide" evidence="1">
    <location>
        <begin position="1"/>
        <end position="23"/>
    </location>
</feature>